<feature type="transmembrane region" description="Helical" evidence="1">
    <location>
        <begin position="154"/>
        <end position="173"/>
    </location>
</feature>
<name>A0ABR8XCN2_9BACL</name>
<accession>A0ABR8XCN2</accession>
<evidence type="ECO:0000313" key="3">
    <source>
        <dbReference type="Proteomes" id="UP000640930"/>
    </source>
</evidence>
<organism evidence="2 3">
    <name type="scientific">Ureibacillus galli</name>
    <dbReference type="NCBI Taxonomy" id="2762222"/>
    <lineage>
        <taxon>Bacteria</taxon>
        <taxon>Bacillati</taxon>
        <taxon>Bacillota</taxon>
        <taxon>Bacilli</taxon>
        <taxon>Bacillales</taxon>
        <taxon>Caryophanaceae</taxon>
        <taxon>Ureibacillus</taxon>
    </lineage>
</organism>
<keyword evidence="1" id="KW-1133">Transmembrane helix</keyword>
<feature type="transmembrane region" description="Helical" evidence="1">
    <location>
        <begin position="194"/>
        <end position="218"/>
    </location>
</feature>
<keyword evidence="3" id="KW-1185">Reference proteome</keyword>
<evidence type="ECO:0000256" key="1">
    <source>
        <dbReference type="SAM" id="Phobius"/>
    </source>
</evidence>
<keyword evidence="1" id="KW-0812">Transmembrane</keyword>
<keyword evidence="1" id="KW-0472">Membrane</keyword>
<dbReference type="InterPro" id="IPR032713">
    <property type="entry name" value="EmrE"/>
</dbReference>
<reference evidence="2 3" key="1">
    <citation type="submission" date="2020-08" db="EMBL/GenBank/DDBJ databases">
        <title>A Genomic Blueprint of the Chicken Gut Microbiome.</title>
        <authorList>
            <person name="Gilroy R."/>
            <person name="Ravi A."/>
            <person name="Getino M."/>
            <person name="Pursley I."/>
            <person name="Horton D.L."/>
            <person name="Alikhan N.-F."/>
            <person name="Baker D."/>
            <person name="Gharbi K."/>
            <person name="Hall N."/>
            <person name="Watson M."/>
            <person name="Adriaenssens E.M."/>
            <person name="Foster-Nyarko E."/>
            <person name="Jarju S."/>
            <person name="Secka A."/>
            <person name="Antonio M."/>
            <person name="Oren A."/>
            <person name="Chaudhuri R."/>
            <person name="La Ragione R.M."/>
            <person name="Hildebrand F."/>
            <person name="Pallen M.J."/>
        </authorList>
    </citation>
    <scope>NUCLEOTIDE SEQUENCE [LARGE SCALE GENOMIC DNA]</scope>
    <source>
        <strain evidence="2 3">Re31</strain>
    </source>
</reference>
<proteinExistence type="predicted"/>
<dbReference type="RefSeq" id="WP_191707461.1">
    <property type="nucleotide sequence ID" value="NZ_JACSQA010000013.1"/>
</dbReference>
<comment type="caution">
    <text evidence="2">The sequence shown here is derived from an EMBL/GenBank/DDBJ whole genome shotgun (WGS) entry which is preliminary data.</text>
</comment>
<sequence>MKEIALGILAALFFAVTFVLNHSMELEGGSWLWSSSLRYFFMLPFLLVIVLSRKGWKPLTSEMKSQPSKWLLWSFVGFGLFYAPLTYAASFGPGWLVSGTWQFTIVAGVLLAPLFITIIDGVSVRQRIPILSLVISFVILIGIFLIQIPQAQTLSFKTFLLGILPVVIAAFAYPLGNRKMMEVCGGRLDTYQRVLGMTIASLPIWILLAIYALMTVGLPSGNQVFQSLIVGISSGVIATTLFFIATDRSREDQGKLAAVEATQSTEVLFAIMGEMLLLGIPLPAPIALIGIIVIIVGMLLHSYHTMLVAKKSTIKEKEAELQS</sequence>
<feature type="transmembrane region" description="Helical" evidence="1">
    <location>
        <begin position="128"/>
        <end position="148"/>
    </location>
</feature>
<feature type="transmembrane region" description="Helical" evidence="1">
    <location>
        <begin position="224"/>
        <end position="245"/>
    </location>
</feature>
<dbReference type="Proteomes" id="UP000640930">
    <property type="component" value="Unassembled WGS sequence"/>
</dbReference>
<dbReference type="EMBL" id="JACSQA010000013">
    <property type="protein sequence ID" value="MBD8026984.1"/>
    <property type="molecule type" value="Genomic_DNA"/>
</dbReference>
<feature type="transmembrane region" description="Helical" evidence="1">
    <location>
        <begin position="31"/>
        <end position="50"/>
    </location>
</feature>
<gene>
    <name evidence="2" type="ORF">H9636_09990</name>
</gene>
<dbReference type="Pfam" id="PF13536">
    <property type="entry name" value="EmrE"/>
    <property type="match status" value="1"/>
</dbReference>
<feature type="transmembrane region" description="Helical" evidence="1">
    <location>
        <begin position="70"/>
        <end position="89"/>
    </location>
</feature>
<feature type="transmembrane region" description="Helical" evidence="1">
    <location>
        <begin position="286"/>
        <end position="309"/>
    </location>
</feature>
<feature type="transmembrane region" description="Helical" evidence="1">
    <location>
        <begin position="95"/>
        <end position="116"/>
    </location>
</feature>
<evidence type="ECO:0000313" key="2">
    <source>
        <dbReference type="EMBL" id="MBD8026984.1"/>
    </source>
</evidence>
<protein>
    <submittedName>
        <fullName evidence="2">Multidrug resistance efflux transporter family protein</fullName>
    </submittedName>
</protein>